<feature type="transmembrane region" description="Helical" evidence="1">
    <location>
        <begin position="137"/>
        <end position="157"/>
    </location>
</feature>
<keyword evidence="1" id="KW-0812">Transmembrane</keyword>
<dbReference type="OMA" id="TNISIIW"/>
<dbReference type="PIR" id="T27352">
    <property type="entry name" value="T27352"/>
</dbReference>
<feature type="transmembrane region" description="Helical" evidence="1">
    <location>
        <begin position="243"/>
        <end position="267"/>
    </location>
</feature>
<keyword evidence="1" id="KW-1133">Transmembrane helix</keyword>
<keyword evidence="3" id="KW-1185">Reference proteome</keyword>
<dbReference type="eggNOG" id="ENOG502THQ2">
    <property type="taxonomic scope" value="Eukaryota"/>
</dbReference>
<proteinExistence type="predicted"/>
<sequence length="327" mass="37735">MCTWRDSYFESVEFYKQSTHILSSIQCPVNIFATYILLFKTPSSMSKVKFSMLVMHFTFVWLDVYLSILSIPYLLYSACLGRALGVLDYFQVPIPVQIYFGITSLLVTAVAVLLFFEERYNRLLRRDADTQSRFIKRIVYFAINYTVAFIDMLPIILNADNSKNSREKVESTFPCIPASIVYSPDLYLLTENRMTTALLLLGYMAFTSCQILFFFTSTLLYLFNTKSMSPKTSKMQKQLFKALCVQVTVPFVVVLVPCFYLNVSSALEHFDMIFINIALLILQCHGLVSTLTTLWVHKPYREATLNLILFKNYNLKVLPSIERIVTL</sequence>
<dbReference type="PaxDb" id="6239-Y70C5C.4"/>
<dbReference type="WormBase" id="Y70C5C.4">
    <property type="protein sequence ID" value="CE16676"/>
    <property type="gene ID" value="WBGene00005354"/>
    <property type="gene designation" value="srh-137"/>
</dbReference>
<organism evidence="2 3">
    <name type="scientific">Caenorhabditis elegans</name>
    <dbReference type="NCBI Taxonomy" id="6239"/>
    <lineage>
        <taxon>Eukaryota</taxon>
        <taxon>Metazoa</taxon>
        <taxon>Ecdysozoa</taxon>
        <taxon>Nematoda</taxon>
        <taxon>Chromadorea</taxon>
        <taxon>Rhabditida</taxon>
        <taxon>Rhabditina</taxon>
        <taxon>Rhabditomorpha</taxon>
        <taxon>Rhabditoidea</taxon>
        <taxon>Rhabditidae</taxon>
        <taxon>Peloderinae</taxon>
        <taxon>Caenorhabditis</taxon>
    </lineage>
</organism>
<keyword evidence="1" id="KW-0472">Membrane</keyword>
<dbReference type="SMR" id="O62500"/>
<feature type="transmembrane region" description="Helical" evidence="1">
    <location>
        <begin position="197"/>
        <end position="223"/>
    </location>
</feature>
<dbReference type="Pfam" id="PF10318">
    <property type="entry name" value="7TM_GPCR_Srh"/>
    <property type="match status" value="1"/>
</dbReference>
<dbReference type="PANTHER" id="PTHR22941">
    <property type="entry name" value="SERPENTINE RECEPTOR"/>
    <property type="match status" value="1"/>
</dbReference>
<evidence type="ECO:0000313" key="2">
    <source>
        <dbReference type="EMBL" id="CAB16538.1"/>
    </source>
</evidence>
<evidence type="ECO:0000256" key="1">
    <source>
        <dbReference type="SAM" id="Phobius"/>
    </source>
</evidence>
<dbReference type="AGR" id="WB:WBGene00005354"/>
<dbReference type="PANTHER" id="PTHR22941:SF308">
    <property type="entry name" value="SERPENTINE RECEPTOR, CLASS H"/>
    <property type="match status" value="1"/>
</dbReference>
<gene>
    <name evidence="2 4" type="primary">srh-137</name>
    <name evidence="2" type="ORF">CELE_Y70C5C.4</name>
    <name evidence="4" type="ORF">Y70C5C.4</name>
</gene>
<name>O62500_CAEEL</name>
<dbReference type="EMBL" id="BX284605">
    <property type="protein sequence ID" value="CAB16538.1"/>
    <property type="molecule type" value="Genomic_DNA"/>
</dbReference>
<evidence type="ECO:0000313" key="3">
    <source>
        <dbReference type="Proteomes" id="UP000001940"/>
    </source>
</evidence>
<dbReference type="Proteomes" id="UP000001940">
    <property type="component" value="Chromosome V"/>
</dbReference>
<dbReference type="GeneID" id="190569"/>
<dbReference type="InParanoid" id="O62500"/>
<dbReference type="RefSeq" id="NP_507229.1">
    <property type="nucleotide sequence ID" value="NM_074828.3"/>
</dbReference>
<protein>
    <submittedName>
        <fullName evidence="2">Serpentine Receptor, class H</fullName>
    </submittedName>
</protein>
<feature type="transmembrane region" description="Helical" evidence="1">
    <location>
        <begin position="273"/>
        <end position="296"/>
    </location>
</feature>
<feature type="transmembrane region" description="Helical" evidence="1">
    <location>
        <begin position="20"/>
        <end position="38"/>
    </location>
</feature>
<feature type="transmembrane region" description="Helical" evidence="1">
    <location>
        <begin position="96"/>
        <end position="116"/>
    </location>
</feature>
<dbReference type="HOGENOM" id="CLU_042960_1_0_1"/>
<feature type="transmembrane region" description="Helical" evidence="1">
    <location>
        <begin position="50"/>
        <end position="76"/>
    </location>
</feature>
<dbReference type="PhylomeDB" id="O62500"/>
<accession>O62500</accession>
<dbReference type="SUPFAM" id="SSF81321">
    <property type="entry name" value="Family A G protein-coupled receptor-like"/>
    <property type="match status" value="1"/>
</dbReference>
<reference evidence="2 3" key="1">
    <citation type="journal article" date="1998" name="Science">
        <title>Genome sequence of the nematode C. elegans: a platform for investigating biology.</title>
        <authorList>
            <consortium name="The C. elegans sequencing consortium"/>
            <person name="Sulson J.E."/>
            <person name="Waterston R."/>
        </authorList>
    </citation>
    <scope>NUCLEOTIDE SEQUENCE [LARGE SCALE GENOMIC DNA]</scope>
    <source>
        <strain evidence="2 3">Bristol N2</strain>
    </source>
</reference>
<dbReference type="KEGG" id="cel:CELE_Y70C5C.4"/>
<dbReference type="InterPro" id="IPR053220">
    <property type="entry name" value="Nematode_rcpt-like_serp_H"/>
</dbReference>
<keyword evidence="2" id="KW-0675">Receptor</keyword>
<dbReference type="FunCoup" id="O62500">
    <property type="interactions" value="12"/>
</dbReference>
<dbReference type="AlphaFoldDB" id="O62500"/>
<dbReference type="InterPro" id="IPR019422">
    <property type="entry name" value="7TM_GPCR_serpentine_rcpt_Srh"/>
</dbReference>
<dbReference type="CTD" id="190569"/>
<evidence type="ECO:0000313" key="4">
    <source>
        <dbReference type="WormBase" id="Y70C5C.4"/>
    </source>
</evidence>
<dbReference type="UCSC" id="Y70C5C.4">
    <property type="organism name" value="c. elegans"/>
</dbReference>